<feature type="coiled-coil region" evidence="1">
    <location>
        <begin position="252"/>
        <end position="289"/>
    </location>
</feature>
<dbReference type="AlphaFoldDB" id="A0A8H4KBQ8"/>
<protein>
    <submittedName>
        <fullName evidence="3">Uncharacterized protein</fullName>
    </submittedName>
</protein>
<accession>A0A8H4KBQ8</accession>
<feature type="compositionally biased region" description="Acidic residues" evidence="2">
    <location>
        <begin position="77"/>
        <end position="86"/>
    </location>
</feature>
<feature type="compositionally biased region" description="Polar residues" evidence="2">
    <location>
        <begin position="122"/>
        <end position="144"/>
    </location>
</feature>
<dbReference type="Proteomes" id="UP000554235">
    <property type="component" value="Unassembled WGS sequence"/>
</dbReference>
<dbReference type="EMBL" id="JAADYS010003328">
    <property type="protein sequence ID" value="KAF4448312.1"/>
    <property type="molecule type" value="Genomic_DNA"/>
</dbReference>
<proteinExistence type="predicted"/>
<keyword evidence="1" id="KW-0175">Coiled coil</keyword>
<sequence length="427" mass="46729">MIVDHVHDSPDTSVDDVRAFLRQRTASRVDDGKDSVMTLCLIDIKAARNRFVDDTGNVRGMASRPSFQRSEIGGDREQDDDSDESEPSSKTLDAPSQPEKPAAVKQLASAGAKRLPRGFSPINLTFHSKSTTDGPSTNQSTITPASGRGKRDQPLTPADISQPTKRIRVSDDATPAPPSVATSTVVDEASGQLVPRPVTIELKKAKHVFLTLLGQHIRSLGQQNQDMSSDLNRLDQISQRQSKAHQQGLDLYQAAQDGLAATKKKLVDMQEEKQRLDACQKSLDDAKEAWMRISQDKFEALVQDHRAQVSANAKELADADSQVRAAHVRLAAVEHTVQPAVVAQRGLDAKVQERKALQADIADRKKRLEILGRFVMMGAPGVESLEKKLEAKELSLVDLVETILQEWSASRNSEQAVLEKPPAKPTA</sequence>
<gene>
    <name evidence="3" type="ORF">FALBO_16821</name>
</gene>
<dbReference type="OrthoDB" id="5093448at2759"/>
<keyword evidence="4" id="KW-1185">Reference proteome</keyword>
<feature type="region of interest" description="Disordered" evidence="2">
    <location>
        <begin position="56"/>
        <end position="184"/>
    </location>
</feature>
<evidence type="ECO:0000256" key="2">
    <source>
        <dbReference type="SAM" id="MobiDB-lite"/>
    </source>
</evidence>
<evidence type="ECO:0000256" key="1">
    <source>
        <dbReference type="SAM" id="Coils"/>
    </source>
</evidence>
<evidence type="ECO:0000313" key="3">
    <source>
        <dbReference type="EMBL" id="KAF4448312.1"/>
    </source>
</evidence>
<comment type="caution">
    <text evidence="3">The sequence shown here is derived from an EMBL/GenBank/DDBJ whole genome shotgun (WGS) entry which is preliminary data.</text>
</comment>
<organism evidence="3 4">
    <name type="scientific">Fusarium albosuccineum</name>
    <dbReference type="NCBI Taxonomy" id="1237068"/>
    <lineage>
        <taxon>Eukaryota</taxon>
        <taxon>Fungi</taxon>
        <taxon>Dikarya</taxon>
        <taxon>Ascomycota</taxon>
        <taxon>Pezizomycotina</taxon>
        <taxon>Sordariomycetes</taxon>
        <taxon>Hypocreomycetidae</taxon>
        <taxon>Hypocreales</taxon>
        <taxon>Nectriaceae</taxon>
        <taxon>Fusarium</taxon>
        <taxon>Fusarium decemcellulare species complex</taxon>
    </lineage>
</organism>
<reference evidence="3 4" key="1">
    <citation type="submission" date="2020-01" db="EMBL/GenBank/DDBJ databases">
        <title>Identification and distribution of gene clusters putatively required for synthesis of sphingolipid metabolism inhibitors in phylogenetically diverse species of the filamentous fungus Fusarium.</title>
        <authorList>
            <person name="Kim H.-S."/>
            <person name="Busman M."/>
            <person name="Brown D.W."/>
            <person name="Divon H."/>
            <person name="Uhlig S."/>
            <person name="Proctor R.H."/>
        </authorList>
    </citation>
    <scope>NUCLEOTIDE SEQUENCE [LARGE SCALE GENOMIC DNA]</scope>
    <source>
        <strain evidence="3 4">NRRL 20459</strain>
    </source>
</reference>
<name>A0A8H4KBQ8_9HYPO</name>
<evidence type="ECO:0000313" key="4">
    <source>
        <dbReference type="Proteomes" id="UP000554235"/>
    </source>
</evidence>